<reference evidence="1 2" key="1">
    <citation type="submission" date="2018-03" db="EMBL/GenBank/DDBJ databases">
        <title>Bacillus urumqiensis sp. nov., a moderately haloalkaliphilic bacterium isolated from a salt lake.</title>
        <authorList>
            <person name="Zhao B."/>
            <person name="Liao Z."/>
        </authorList>
    </citation>
    <scope>NUCLEOTIDE SEQUENCE [LARGE SCALE GENOMIC DNA]</scope>
    <source>
        <strain evidence="1 2">BZ-SZ-XJ18</strain>
    </source>
</reference>
<name>A0A2P6MLE2_ALKUR</name>
<organism evidence="1 2">
    <name type="scientific">Alkalicoccus urumqiensis</name>
    <name type="common">Bacillus urumqiensis</name>
    <dbReference type="NCBI Taxonomy" id="1548213"/>
    <lineage>
        <taxon>Bacteria</taxon>
        <taxon>Bacillati</taxon>
        <taxon>Bacillota</taxon>
        <taxon>Bacilli</taxon>
        <taxon>Bacillales</taxon>
        <taxon>Bacillaceae</taxon>
        <taxon>Alkalicoccus</taxon>
    </lineage>
</organism>
<dbReference type="AlphaFoldDB" id="A0A2P6MLE2"/>
<sequence length="69" mass="7428">MTKNGGFSAFGTKEYLIGTNGFRFGTRRAAFGTNPLVHGTKLPLSPFRTAVPSTTIRRAKNQAASPDLK</sequence>
<evidence type="ECO:0000313" key="2">
    <source>
        <dbReference type="Proteomes" id="UP000243650"/>
    </source>
</evidence>
<evidence type="ECO:0000313" key="1">
    <source>
        <dbReference type="EMBL" id="PRO67106.1"/>
    </source>
</evidence>
<protein>
    <submittedName>
        <fullName evidence="1">Uncharacterized protein</fullName>
    </submittedName>
</protein>
<proteinExistence type="predicted"/>
<dbReference type="EMBL" id="PVNS01000001">
    <property type="protein sequence ID" value="PRO67106.1"/>
    <property type="molecule type" value="Genomic_DNA"/>
</dbReference>
<gene>
    <name evidence="1" type="ORF">C6I21_00630</name>
</gene>
<accession>A0A2P6MLE2</accession>
<comment type="caution">
    <text evidence="1">The sequence shown here is derived from an EMBL/GenBank/DDBJ whole genome shotgun (WGS) entry which is preliminary data.</text>
</comment>
<dbReference type="Proteomes" id="UP000243650">
    <property type="component" value="Unassembled WGS sequence"/>
</dbReference>
<keyword evidence="2" id="KW-1185">Reference proteome</keyword>